<feature type="transmembrane region" description="Helical" evidence="1">
    <location>
        <begin position="296"/>
        <end position="316"/>
    </location>
</feature>
<name>A0A1Q9YIQ5_9FIRM</name>
<evidence type="ECO:0000313" key="3">
    <source>
        <dbReference type="Proteomes" id="UP000186758"/>
    </source>
</evidence>
<reference evidence="2 3" key="1">
    <citation type="submission" date="2016-11" db="EMBL/GenBank/DDBJ databases">
        <title>Description of two novel members of the family Erysipelotrichaceae: Ileibacterium lipovorans gen. nov., sp. nov. and Dubosiella newyorkensis, gen. nov., sp. nov.</title>
        <authorList>
            <person name="Cox L.M."/>
            <person name="Sohn J."/>
            <person name="Tyrrell K.L."/>
            <person name="Citron D.M."/>
            <person name="Lawson P.A."/>
            <person name="Patel N.B."/>
            <person name="Iizumi T."/>
            <person name="Perez-Perez G.I."/>
            <person name="Goldstein E.J."/>
            <person name="Blaser M.J."/>
        </authorList>
    </citation>
    <scope>NUCLEOTIDE SEQUENCE [LARGE SCALE GENOMIC DNA]</scope>
    <source>
        <strain evidence="2 3">NYU-BL-K8</strain>
    </source>
</reference>
<dbReference type="EMBL" id="MPJZ01000075">
    <property type="protein sequence ID" value="OLU44190.1"/>
    <property type="molecule type" value="Genomic_DNA"/>
</dbReference>
<dbReference type="RefSeq" id="WP_075885788.1">
    <property type="nucleotide sequence ID" value="NZ_MPJZ01000075.1"/>
</dbReference>
<protein>
    <submittedName>
        <fullName evidence="2">Uncharacterized protein</fullName>
    </submittedName>
</protein>
<keyword evidence="1" id="KW-1133">Transmembrane helix</keyword>
<gene>
    <name evidence="2" type="ORF">BO223_09145</name>
</gene>
<comment type="caution">
    <text evidence="2">The sequence shown here is derived from an EMBL/GenBank/DDBJ whole genome shotgun (WGS) entry which is preliminary data.</text>
</comment>
<sequence>MRLFFLEMKRILSSRIAQVLMALALLCSLLLAWLPVTYCYSTFTNAQGQEVTLTGLESVAFEKNLQVAAAGEVTPEKVKAAVEHYQACLRSYGVTESYDLPPGVYEREIMPVSPLLHGVKEAFADPETGMAPSIMEIDPDRLDSWYEICEQRIASLMAMEQPGSQAAQKTAMDMYRSVPKPFQVWPGMNTASLDYQNMLGFLMLLFCVVLAAPSFAAGYQSGADDIFRSTRYGRKQLAIVRIGASMCLSSLWFLGCSVVYLVTANSLFGWECVQTSLQMMYSIVSLPGWSIGQLQVFFAGAATLSVLASVSLTMFVSTRCRSALSALAVSLLLCLLPTVAVMTMPGQLSTWLATLLPAGGTGIQASFLYAVTDFQFLTAGELAIWTPWAMLAAWVLEIPLFAWLAIRAYDRHQPG</sequence>
<feature type="transmembrane region" description="Helical" evidence="1">
    <location>
        <begin position="323"/>
        <end position="344"/>
    </location>
</feature>
<evidence type="ECO:0000313" key="2">
    <source>
        <dbReference type="EMBL" id="OLU44190.1"/>
    </source>
</evidence>
<keyword evidence="1" id="KW-0812">Transmembrane</keyword>
<evidence type="ECO:0000256" key="1">
    <source>
        <dbReference type="SAM" id="Phobius"/>
    </source>
</evidence>
<dbReference type="AlphaFoldDB" id="A0A1Q9YIQ5"/>
<feature type="transmembrane region" description="Helical" evidence="1">
    <location>
        <begin position="198"/>
        <end position="217"/>
    </location>
</feature>
<proteinExistence type="predicted"/>
<feature type="transmembrane region" description="Helical" evidence="1">
    <location>
        <begin position="350"/>
        <end position="370"/>
    </location>
</feature>
<dbReference type="Proteomes" id="UP000186758">
    <property type="component" value="Unassembled WGS sequence"/>
</dbReference>
<feature type="transmembrane region" description="Helical" evidence="1">
    <location>
        <begin position="238"/>
        <end position="261"/>
    </location>
</feature>
<feature type="transmembrane region" description="Helical" evidence="1">
    <location>
        <begin position="382"/>
        <end position="406"/>
    </location>
</feature>
<organism evidence="2 3">
    <name type="scientific">Faecalibaculum rodentium</name>
    <dbReference type="NCBI Taxonomy" id="1702221"/>
    <lineage>
        <taxon>Bacteria</taxon>
        <taxon>Bacillati</taxon>
        <taxon>Bacillota</taxon>
        <taxon>Erysipelotrichia</taxon>
        <taxon>Erysipelotrichales</taxon>
        <taxon>Erysipelotrichaceae</taxon>
        <taxon>Faecalibaculum</taxon>
    </lineage>
</organism>
<keyword evidence="1" id="KW-0472">Membrane</keyword>
<accession>A0A1Q9YIQ5</accession>